<keyword evidence="1" id="KW-0812">Transmembrane</keyword>
<evidence type="ECO:0000313" key="2">
    <source>
        <dbReference type="EMBL" id="CAD8117988.1"/>
    </source>
</evidence>
<proteinExistence type="predicted"/>
<gene>
    <name evidence="2" type="ORF">PSON_ATCC_30995.1.T1150171</name>
</gene>
<keyword evidence="1" id="KW-0472">Membrane</keyword>
<organism evidence="2 3">
    <name type="scientific">Paramecium sonneborni</name>
    <dbReference type="NCBI Taxonomy" id="65129"/>
    <lineage>
        <taxon>Eukaryota</taxon>
        <taxon>Sar</taxon>
        <taxon>Alveolata</taxon>
        <taxon>Ciliophora</taxon>
        <taxon>Intramacronucleata</taxon>
        <taxon>Oligohymenophorea</taxon>
        <taxon>Peniculida</taxon>
        <taxon>Parameciidae</taxon>
        <taxon>Paramecium</taxon>
    </lineage>
</organism>
<keyword evidence="1" id="KW-1133">Transmembrane helix</keyword>
<sequence>MIVHIEACQRGFNKVLNLERKYQQIQFLLLNCHYIILRQCDMLVGLIFVLIELIKEDEGYYECYFKYSKISRIVGGCVTAIIVIFSEKLQKKMDDQVQPLYKDLPLLQMKAFQNNETQREDLRILIVMYVASQFLTIFQMIYFFVKEYINAELQFTNCTPCQMIPCLKMSPNNTIAFELLLKLFFLIIIIFLPYLALISFFWVNSNKLHINQHRTISNEEDIWINLFKKMGYEKSKMYLSDISEQQEKTSSLDDSN</sequence>
<evidence type="ECO:0000256" key="1">
    <source>
        <dbReference type="SAM" id="Phobius"/>
    </source>
</evidence>
<accession>A0A8S1QQH5</accession>
<protein>
    <recommendedName>
        <fullName evidence="4">Transmembrane protein</fullName>
    </recommendedName>
</protein>
<comment type="caution">
    <text evidence="2">The sequence shown here is derived from an EMBL/GenBank/DDBJ whole genome shotgun (WGS) entry which is preliminary data.</text>
</comment>
<keyword evidence="3" id="KW-1185">Reference proteome</keyword>
<evidence type="ECO:0008006" key="4">
    <source>
        <dbReference type="Google" id="ProtNLM"/>
    </source>
</evidence>
<feature type="transmembrane region" description="Helical" evidence="1">
    <location>
        <begin position="179"/>
        <end position="203"/>
    </location>
</feature>
<reference evidence="2" key="1">
    <citation type="submission" date="2021-01" db="EMBL/GenBank/DDBJ databases">
        <authorList>
            <consortium name="Genoscope - CEA"/>
            <person name="William W."/>
        </authorList>
    </citation>
    <scope>NUCLEOTIDE SEQUENCE</scope>
</reference>
<dbReference type="Proteomes" id="UP000692954">
    <property type="component" value="Unassembled WGS sequence"/>
</dbReference>
<name>A0A8S1QQH5_9CILI</name>
<dbReference type="AlphaFoldDB" id="A0A8S1QQH5"/>
<dbReference type="EMBL" id="CAJJDN010000115">
    <property type="protein sequence ID" value="CAD8117988.1"/>
    <property type="molecule type" value="Genomic_DNA"/>
</dbReference>
<evidence type="ECO:0000313" key="3">
    <source>
        <dbReference type="Proteomes" id="UP000692954"/>
    </source>
</evidence>
<feature type="transmembrane region" description="Helical" evidence="1">
    <location>
        <begin position="124"/>
        <end position="145"/>
    </location>
</feature>